<feature type="repeat" description="TPR" evidence="3">
    <location>
        <begin position="456"/>
        <end position="489"/>
    </location>
</feature>
<dbReference type="SUPFAM" id="SSF56399">
    <property type="entry name" value="ADP-ribosylation"/>
    <property type="match status" value="1"/>
</dbReference>
<evidence type="ECO:0000313" key="5">
    <source>
        <dbReference type="EMBL" id="CAF1080254.1"/>
    </source>
</evidence>
<protein>
    <recommendedName>
        <fullName evidence="9">NAD(P)(+)--arginine ADP-ribosyltransferase</fullName>
    </recommendedName>
</protein>
<dbReference type="PANTHER" id="PTHR45641:SF19">
    <property type="entry name" value="NEPHROCYSTIN-3"/>
    <property type="match status" value="1"/>
</dbReference>
<sequence>MGNKHLKLLNQTNNNSSFQSYILLYDINIIWLDSSSNEKSDHNLKFLSELRQIYNSIPTFNDVNICEEFLRSKVNENEIIFLIVSGTIGKLFVPRIHELISIDSIYIFCCNTNHHELWSNKYSKSKGKVFSEIFQLCQKLKQDIQHSQNNLIPIQIINNEEQLNHLEPNFMYSQLLKETLINIEYDENAKKDFIQFSRSQIDNLETDEMDIIEDIENNYEKYTPIWWYTRDCFIHKILNKALRTENIDILIKMAFFIRDLHQQIEQLYISQKHDSFIVYRGQGMTICQFEKILNCKSKLISFQNFLSTSRNKQISLNFARNAIQKPGIRGIIFHMKIDSTIVNISSPYASTNGLGYFDNKEEEILFSTHTVFRIENIHQIKNENNIWQIDLQLTTNQDDIQLEKLTKHLRQDIQSTTNPWENLANLFLTMRQFDKAQEIYENISQNISENDYQQLAFIYHQLGCVHNAKTNIDQALEYFHQSLYIKGNHAPNNYCDSQLADTYLNIGSIYHTQGNLDDALLYFQYALGTNINDQIILASLYNNIGMVNKTQKKFFSAIKYFEKSLQIDLNRLPSTHPDLATTYSNLGSVYFALNDYINALFNYEKALRICRLSLPHDHPSLLTARTNYENTFNLMPTNDSESTLSAPVLSQRIPLKTKLDKRSSKLSEKISSYVQTIKRKK</sequence>
<feature type="repeat" description="TPR" evidence="3">
    <location>
        <begin position="500"/>
        <end position="533"/>
    </location>
</feature>
<evidence type="ECO:0000313" key="8">
    <source>
        <dbReference type="Proteomes" id="UP000663860"/>
    </source>
</evidence>
<dbReference type="Proteomes" id="UP000663868">
    <property type="component" value="Unassembled WGS sequence"/>
</dbReference>
<evidence type="ECO:0000256" key="3">
    <source>
        <dbReference type="PROSITE-ProRule" id="PRU00339"/>
    </source>
</evidence>
<reference evidence="4" key="1">
    <citation type="submission" date="2021-02" db="EMBL/GenBank/DDBJ databases">
        <authorList>
            <person name="Nowell W R."/>
        </authorList>
    </citation>
    <scope>NUCLEOTIDE SEQUENCE</scope>
</reference>
<feature type="repeat" description="TPR" evidence="3">
    <location>
        <begin position="580"/>
        <end position="613"/>
    </location>
</feature>
<dbReference type="PANTHER" id="PTHR45641">
    <property type="entry name" value="TETRATRICOPEPTIDE REPEAT PROTEIN (AFU_ORTHOLOGUE AFUA_6G03870)"/>
    <property type="match status" value="1"/>
</dbReference>
<proteinExistence type="predicted"/>
<dbReference type="PROSITE" id="PS51996">
    <property type="entry name" value="TR_MART"/>
    <property type="match status" value="1"/>
</dbReference>
<comment type="caution">
    <text evidence="4">The sequence shown here is derived from an EMBL/GenBank/DDBJ whole genome shotgun (WGS) entry which is preliminary data.</text>
</comment>
<dbReference type="SUPFAM" id="SSF48452">
    <property type="entry name" value="TPR-like"/>
    <property type="match status" value="1"/>
</dbReference>
<evidence type="ECO:0000313" key="6">
    <source>
        <dbReference type="EMBL" id="CAF3647268.1"/>
    </source>
</evidence>
<dbReference type="AlphaFoldDB" id="A0A814K055"/>
<organism evidence="4 8">
    <name type="scientific">Adineta steineri</name>
    <dbReference type="NCBI Taxonomy" id="433720"/>
    <lineage>
        <taxon>Eukaryota</taxon>
        <taxon>Metazoa</taxon>
        <taxon>Spiralia</taxon>
        <taxon>Gnathifera</taxon>
        <taxon>Rotifera</taxon>
        <taxon>Eurotatoria</taxon>
        <taxon>Bdelloidea</taxon>
        <taxon>Adinetida</taxon>
        <taxon>Adinetidae</taxon>
        <taxon>Adineta</taxon>
    </lineage>
</organism>
<dbReference type="Pfam" id="PF13424">
    <property type="entry name" value="TPR_12"/>
    <property type="match status" value="1"/>
</dbReference>
<dbReference type="EMBL" id="CAJNON010000185">
    <property type="protein sequence ID" value="CAF1080254.1"/>
    <property type="molecule type" value="Genomic_DNA"/>
</dbReference>
<dbReference type="EMBL" id="CAJNOE010000204">
    <property type="protein sequence ID" value="CAF1044840.1"/>
    <property type="molecule type" value="Genomic_DNA"/>
</dbReference>
<keyword evidence="1" id="KW-0677">Repeat</keyword>
<dbReference type="PROSITE" id="PS50293">
    <property type="entry name" value="TPR_REGION"/>
    <property type="match status" value="2"/>
</dbReference>
<name>A0A814K055_9BILA</name>
<dbReference type="InterPro" id="IPR011990">
    <property type="entry name" value="TPR-like_helical_dom_sf"/>
</dbReference>
<dbReference type="PROSITE" id="PS50005">
    <property type="entry name" value="TPR"/>
    <property type="match status" value="4"/>
</dbReference>
<keyword evidence="2 3" id="KW-0802">TPR repeat</keyword>
<evidence type="ECO:0000313" key="4">
    <source>
        <dbReference type="EMBL" id="CAF1044840.1"/>
    </source>
</evidence>
<dbReference type="InterPro" id="IPR019734">
    <property type="entry name" value="TPR_rpt"/>
</dbReference>
<accession>A0A814K055</accession>
<gene>
    <name evidence="4" type="ORF">IZO911_LOCUS19998</name>
    <name evidence="7" type="ORF">KXQ929_LOCUS25490</name>
    <name evidence="6" type="ORF">OKA104_LOCUS8992</name>
    <name evidence="5" type="ORF">VCS650_LOCUS18972</name>
</gene>
<evidence type="ECO:0008006" key="9">
    <source>
        <dbReference type="Google" id="ProtNLM"/>
    </source>
</evidence>
<dbReference type="EMBL" id="CAJOBB010002217">
    <property type="protein sequence ID" value="CAF3948958.1"/>
    <property type="molecule type" value="Genomic_DNA"/>
</dbReference>
<evidence type="ECO:0000313" key="7">
    <source>
        <dbReference type="EMBL" id="CAF3948958.1"/>
    </source>
</evidence>
<evidence type="ECO:0000256" key="2">
    <source>
        <dbReference type="ARBA" id="ARBA00022803"/>
    </source>
</evidence>
<dbReference type="EMBL" id="CAJOAY010000374">
    <property type="protein sequence ID" value="CAF3647268.1"/>
    <property type="molecule type" value="Genomic_DNA"/>
</dbReference>
<feature type="repeat" description="TPR" evidence="3">
    <location>
        <begin position="538"/>
        <end position="571"/>
    </location>
</feature>
<evidence type="ECO:0000256" key="1">
    <source>
        <dbReference type="ARBA" id="ARBA00022737"/>
    </source>
</evidence>
<dbReference type="Gene3D" id="3.90.176.10">
    <property type="entry name" value="Toxin ADP-ribosyltransferase, Chain A, domain 1"/>
    <property type="match status" value="1"/>
</dbReference>
<dbReference type="Proteomes" id="UP000663881">
    <property type="component" value="Unassembled WGS sequence"/>
</dbReference>
<dbReference type="Proteomes" id="UP000663860">
    <property type="component" value="Unassembled WGS sequence"/>
</dbReference>
<dbReference type="Gene3D" id="1.25.40.10">
    <property type="entry name" value="Tetratricopeptide repeat domain"/>
    <property type="match status" value="2"/>
</dbReference>
<dbReference type="SMART" id="SM00028">
    <property type="entry name" value="TPR"/>
    <property type="match status" value="5"/>
</dbReference>
<dbReference type="OrthoDB" id="9996720at2759"/>
<dbReference type="Pfam" id="PF13181">
    <property type="entry name" value="TPR_8"/>
    <property type="match status" value="2"/>
</dbReference>
<dbReference type="Proteomes" id="UP000663891">
    <property type="component" value="Unassembled WGS sequence"/>
</dbReference>